<dbReference type="AlphaFoldDB" id="A0A813I4V8"/>
<sequence length="620" mass="70703">MAATPTALQKNTKEETFGVLCDDFKLRKKVYEAILAADIQDLEEFRLYFAEEGQVAPWIAKIVDLVKPDIQATRLRRAWYAVRRQGEFRDTDKSKAPIAGLDEMLDDDELNDTKSKFWRRYKIRFPPEVMPADSLVSRIHREMHKTLLMMFNLWLVKNLMHQVTSTRKRQKLGDNLYTDAAEEGGDPKLGEGCADGAVAENTLGSASNKFVQVPLDIALAYYFRAVRAVAMQPYSHQLAWLERTCTEERSVWVQKFRESTDDLGDVETLAGKKVMLNANGRKLCKRFKLGQCQNQNCNQGLHRCAIDDHMPISCEHFHPPLMANLMCGMNAQTSKAFQFCGWRTFSVDWKLDPEHDLGNPDCQVELAERIGEAAFIMAAPLERDRQRIESELSASDFTLTQISKVVERGGGSVRENPARSLHWLCDQEVEMWGSGLWRDKQFDACALMSARCKARILRHNLDEMDVLLDATCAHLHDEAEWQPWTSADGELVDPDSEEPMTRRLCPLLLPLRVRRMPSIARAGNRKPWLLLDPRAMREWVVVPMALMLGLDVSSQVNLREVPARRSIQDFDLKDIKSRGLPINHVYVDAGHHSHRLPCAIWSSPFVPGKHGTWMFSGLAM</sequence>
<proteinExistence type="predicted"/>
<dbReference type="Proteomes" id="UP000626109">
    <property type="component" value="Unassembled WGS sequence"/>
</dbReference>
<evidence type="ECO:0000313" key="2">
    <source>
        <dbReference type="Proteomes" id="UP000626109"/>
    </source>
</evidence>
<accession>A0A813I4V8</accession>
<gene>
    <name evidence="1" type="ORF">PGLA2088_LOCUS3835</name>
</gene>
<dbReference type="EMBL" id="CAJNNW010003434">
    <property type="protein sequence ID" value="CAE8645363.1"/>
    <property type="molecule type" value="Genomic_DNA"/>
</dbReference>
<comment type="caution">
    <text evidence="1">The sequence shown here is derived from an EMBL/GenBank/DDBJ whole genome shotgun (WGS) entry which is preliminary data.</text>
</comment>
<evidence type="ECO:0000313" key="1">
    <source>
        <dbReference type="EMBL" id="CAE8645363.1"/>
    </source>
</evidence>
<organism evidence="1 2">
    <name type="scientific">Polarella glacialis</name>
    <name type="common">Dinoflagellate</name>
    <dbReference type="NCBI Taxonomy" id="89957"/>
    <lineage>
        <taxon>Eukaryota</taxon>
        <taxon>Sar</taxon>
        <taxon>Alveolata</taxon>
        <taxon>Dinophyceae</taxon>
        <taxon>Suessiales</taxon>
        <taxon>Suessiaceae</taxon>
        <taxon>Polarella</taxon>
    </lineage>
</organism>
<name>A0A813I4V8_POLGL</name>
<protein>
    <submittedName>
        <fullName evidence="1">Uncharacterized protein</fullName>
    </submittedName>
</protein>
<reference evidence="1" key="1">
    <citation type="submission" date="2021-02" db="EMBL/GenBank/DDBJ databases">
        <authorList>
            <person name="Dougan E. K."/>
            <person name="Rhodes N."/>
            <person name="Thang M."/>
            <person name="Chan C."/>
        </authorList>
    </citation>
    <scope>NUCLEOTIDE SEQUENCE</scope>
</reference>